<reference evidence="11" key="1">
    <citation type="submission" date="2019-11" db="EMBL/GenBank/DDBJ databases">
        <authorList>
            <person name="Liu Y."/>
            <person name="Hou J."/>
            <person name="Li T.-Q."/>
            <person name="Guan C.-H."/>
            <person name="Wu X."/>
            <person name="Wu H.-Z."/>
            <person name="Ling F."/>
            <person name="Zhang R."/>
            <person name="Shi X.-G."/>
            <person name="Ren J.-P."/>
            <person name="Chen E.-F."/>
            <person name="Sun J.-M."/>
        </authorList>
    </citation>
    <scope>NUCLEOTIDE SEQUENCE</scope>
    <source>
        <strain evidence="11">Adult_tree_wgs_1</strain>
        <tissue evidence="11">Leaves</tissue>
    </source>
</reference>
<dbReference type="PANTHER" id="PTHR15710:SF235">
    <property type="entry name" value="RING-H2 FINGER PROTEIN ATL79-LIKE"/>
    <property type="match status" value="1"/>
</dbReference>
<evidence type="ECO:0000256" key="2">
    <source>
        <dbReference type="ARBA" id="ARBA00012483"/>
    </source>
</evidence>
<dbReference type="GO" id="GO:0016567">
    <property type="term" value="P:protein ubiquitination"/>
    <property type="evidence" value="ECO:0007669"/>
    <property type="project" value="TreeGrafter"/>
</dbReference>
<dbReference type="EMBL" id="WJXA01000008">
    <property type="protein sequence ID" value="KAF7136045.1"/>
    <property type="molecule type" value="Genomic_DNA"/>
</dbReference>
<dbReference type="SUPFAM" id="SSF57850">
    <property type="entry name" value="RING/U-box"/>
    <property type="match status" value="1"/>
</dbReference>
<evidence type="ECO:0000256" key="7">
    <source>
        <dbReference type="ARBA" id="ARBA00022833"/>
    </source>
</evidence>
<evidence type="ECO:0000256" key="8">
    <source>
        <dbReference type="PROSITE-ProRule" id="PRU00175"/>
    </source>
</evidence>
<keyword evidence="6" id="KW-0833">Ubl conjugation pathway</keyword>
<evidence type="ECO:0000313" key="11">
    <source>
        <dbReference type="EMBL" id="KAF7136045.1"/>
    </source>
</evidence>
<evidence type="ECO:0000256" key="4">
    <source>
        <dbReference type="ARBA" id="ARBA00022723"/>
    </source>
</evidence>
<evidence type="ECO:0000256" key="9">
    <source>
        <dbReference type="SAM" id="MobiDB-lite"/>
    </source>
</evidence>
<dbReference type="Pfam" id="PF13639">
    <property type="entry name" value="zf-RING_2"/>
    <property type="match status" value="1"/>
</dbReference>
<feature type="region of interest" description="Disordered" evidence="9">
    <location>
        <begin position="145"/>
        <end position="168"/>
    </location>
</feature>
<dbReference type="GO" id="GO:0005737">
    <property type="term" value="C:cytoplasm"/>
    <property type="evidence" value="ECO:0007669"/>
    <property type="project" value="TreeGrafter"/>
</dbReference>
<dbReference type="EC" id="2.3.2.27" evidence="2"/>
<protein>
    <recommendedName>
        <fullName evidence="2">RING-type E3 ubiquitin transferase</fullName>
        <ecNumber evidence="2">2.3.2.27</ecNumber>
    </recommendedName>
</protein>
<dbReference type="GO" id="GO:0008270">
    <property type="term" value="F:zinc ion binding"/>
    <property type="evidence" value="ECO:0007669"/>
    <property type="project" value="UniProtKB-KW"/>
</dbReference>
<evidence type="ECO:0000256" key="6">
    <source>
        <dbReference type="ARBA" id="ARBA00022786"/>
    </source>
</evidence>
<dbReference type="Proteomes" id="UP000626092">
    <property type="component" value="Unassembled WGS sequence"/>
</dbReference>
<feature type="domain" description="RING-type" evidence="10">
    <location>
        <begin position="70"/>
        <end position="111"/>
    </location>
</feature>
<accession>A0A834LHH3</accession>
<dbReference type="OrthoDB" id="8062037at2759"/>
<dbReference type="InterPro" id="IPR013083">
    <property type="entry name" value="Znf_RING/FYVE/PHD"/>
</dbReference>
<evidence type="ECO:0000259" key="10">
    <source>
        <dbReference type="PROSITE" id="PS50089"/>
    </source>
</evidence>
<dbReference type="FunFam" id="3.30.40.10:FF:000127">
    <property type="entry name" value="E3 ubiquitin-protein ligase RNF181"/>
    <property type="match status" value="1"/>
</dbReference>
<keyword evidence="4" id="KW-0479">Metal-binding</keyword>
<comment type="caution">
    <text evidence="11">The sequence shown here is derived from an EMBL/GenBank/DDBJ whole genome shotgun (WGS) entry which is preliminary data.</text>
</comment>
<evidence type="ECO:0000256" key="1">
    <source>
        <dbReference type="ARBA" id="ARBA00000900"/>
    </source>
</evidence>
<dbReference type="GO" id="GO:0061630">
    <property type="term" value="F:ubiquitin protein ligase activity"/>
    <property type="evidence" value="ECO:0007669"/>
    <property type="project" value="UniProtKB-EC"/>
</dbReference>
<dbReference type="AlphaFoldDB" id="A0A834LHH3"/>
<comment type="catalytic activity">
    <reaction evidence="1">
        <text>S-ubiquitinyl-[E2 ubiquitin-conjugating enzyme]-L-cysteine + [acceptor protein]-L-lysine = [E2 ubiquitin-conjugating enzyme]-L-cysteine + N(6)-ubiquitinyl-[acceptor protein]-L-lysine.</text>
        <dbReference type="EC" id="2.3.2.27"/>
    </reaction>
</comment>
<dbReference type="SMART" id="SM00184">
    <property type="entry name" value="RING"/>
    <property type="match status" value="1"/>
</dbReference>
<evidence type="ECO:0000313" key="12">
    <source>
        <dbReference type="Proteomes" id="UP000626092"/>
    </source>
</evidence>
<evidence type="ECO:0000256" key="3">
    <source>
        <dbReference type="ARBA" id="ARBA00022679"/>
    </source>
</evidence>
<proteinExistence type="predicted"/>
<keyword evidence="3" id="KW-0808">Transferase</keyword>
<keyword evidence="5 8" id="KW-0863">Zinc-finger</keyword>
<organism evidence="11 12">
    <name type="scientific">Rhododendron simsii</name>
    <name type="common">Sims's rhododendron</name>
    <dbReference type="NCBI Taxonomy" id="118357"/>
    <lineage>
        <taxon>Eukaryota</taxon>
        <taxon>Viridiplantae</taxon>
        <taxon>Streptophyta</taxon>
        <taxon>Embryophyta</taxon>
        <taxon>Tracheophyta</taxon>
        <taxon>Spermatophyta</taxon>
        <taxon>Magnoliopsida</taxon>
        <taxon>eudicotyledons</taxon>
        <taxon>Gunneridae</taxon>
        <taxon>Pentapetalae</taxon>
        <taxon>asterids</taxon>
        <taxon>Ericales</taxon>
        <taxon>Ericaceae</taxon>
        <taxon>Ericoideae</taxon>
        <taxon>Rhodoreae</taxon>
        <taxon>Rhododendron</taxon>
    </lineage>
</organism>
<name>A0A834LHH3_RHOSS</name>
<keyword evidence="7" id="KW-0862">Zinc</keyword>
<keyword evidence="12" id="KW-1185">Reference proteome</keyword>
<dbReference type="InterPro" id="IPR001841">
    <property type="entry name" value="Znf_RING"/>
</dbReference>
<dbReference type="PROSITE" id="PS50089">
    <property type="entry name" value="ZF_RING_2"/>
    <property type="match status" value="1"/>
</dbReference>
<dbReference type="Gene3D" id="3.30.40.10">
    <property type="entry name" value="Zinc/RING finger domain, C3HC4 (zinc finger)"/>
    <property type="match status" value="1"/>
</dbReference>
<evidence type="ECO:0000256" key="5">
    <source>
        <dbReference type="ARBA" id="ARBA00022771"/>
    </source>
</evidence>
<dbReference type="PANTHER" id="PTHR15710">
    <property type="entry name" value="E3 UBIQUITIN-PROTEIN LIGASE PRAJA"/>
    <property type="match status" value="1"/>
</dbReference>
<sequence>MPSSEETPAPPFSIILGFSALVRNPTAGSVFLIGGPIIPDQPIKDGPLPASKASIEAMPTVEVTELGFECAICLGECGVGEEVKEMPCKHRYHSGCVEKWLGIHGSCPVCRYKMPVEEEGQGNRKEGDRSEGGDEIWVSLFVVGSRTDSDGNSENGSGNSLGGQDMEA</sequence>
<gene>
    <name evidence="11" type="ORF">RHSIM_Rhsim08G0070100</name>
</gene>